<dbReference type="PANTHER" id="PTHR21505">
    <property type="entry name" value="MADF DOMAIN-CONTAINING PROTEIN-RELATED"/>
    <property type="match status" value="1"/>
</dbReference>
<name>A0A812CZA4_ACAPH</name>
<dbReference type="InterPro" id="IPR006578">
    <property type="entry name" value="MADF-dom"/>
</dbReference>
<dbReference type="PANTHER" id="PTHR21505:SF12">
    <property type="entry name" value="MADF DOMAIN-CONTAINING PROTEIN-RELATED"/>
    <property type="match status" value="1"/>
</dbReference>
<feature type="domain" description="MADF" evidence="1">
    <location>
        <begin position="29"/>
        <end position="124"/>
    </location>
</feature>
<sequence length="253" mass="28648">MSSPPLSSLHKNNNNRKMSISLSPREIKRFVACYRKHELLWNTKCPQYTIPVARNEALRSIADEMGKAWTESLVKSKWNQLKSQYRRELGKLSDTCRGGSEADTPASRWWLFGLMDSFLRPHTTLRNGSTYMFPVESLKMEDVSPGPSYEGVDDSQDGCIESGGSLDDCLEPEAENLLLMKEASPTEREEPSAFNLSSNRNLSIIEMSNNNSNNSQVLGQARDPDEMFSAWLLSELGQIDDEYVKDELKIELI</sequence>
<keyword evidence="3" id="KW-1185">Reference proteome</keyword>
<organism evidence="2 3">
    <name type="scientific">Acanthosepion pharaonis</name>
    <name type="common">Pharaoh cuttlefish</name>
    <name type="synonym">Sepia pharaonis</name>
    <dbReference type="NCBI Taxonomy" id="158019"/>
    <lineage>
        <taxon>Eukaryota</taxon>
        <taxon>Metazoa</taxon>
        <taxon>Spiralia</taxon>
        <taxon>Lophotrochozoa</taxon>
        <taxon>Mollusca</taxon>
        <taxon>Cephalopoda</taxon>
        <taxon>Coleoidea</taxon>
        <taxon>Decapodiformes</taxon>
        <taxon>Sepiida</taxon>
        <taxon>Sepiina</taxon>
        <taxon>Sepiidae</taxon>
        <taxon>Acanthosepion</taxon>
    </lineage>
</organism>
<comment type="caution">
    <text evidence="2">The sequence shown here is derived from an EMBL/GenBank/DDBJ whole genome shotgun (WGS) entry which is preliminary data.</text>
</comment>
<dbReference type="OrthoDB" id="6577442at2759"/>
<protein>
    <recommendedName>
        <fullName evidence="1">MADF domain-containing protein</fullName>
    </recommendedName>
</protein>
<gene>
    <name evidence="2" type="ORF">SPHA_42922</name>
</gene>
<proteinExistence type="predicted"/>
<evidence type="ECO:0000259" key="1">
    <source>
        <dbReference type="PROSITE" id="PS51029"/>
    </source>
</evidence>
<evidence type="ECO:0000313" key="2">
    <source>
        <dbReference type="EMBL" id="CAE1281523.1"/>
    </source>
</evidence>
<dbReference type="Proteomes" id="UP000597762">
    <property type="component" value="Unassembled WGS sequence"/>
</dbReference>
<dbReference type="PROSITE" id="PS51029">
    <property type="entry name" value="MADF"/>
    <property type="match status" value="1"/>
</dbReference>
<dbReference type="Pfam" id="PF10545">
    <property type="entry name" value="MADF_DNA_bdg"/>
    <property type="match status" value="1"/>
</dbReference>
<reference evidence="2" key="1">
    <citation type="submission" date="2021-01" db="EMBL/GenBank/DDBJ databases">
        <authorList>
            <person name="Li R."/>
            <person name="Bekaert M."/>
        </authorList>
    </citation>
    <scope>NUCLEOTIDE SEQUENCE</scope>
    <source>
        <strain evidence="2">Farmed</strain>
    </source>
</reference>
<dbReference type="SMART" id="SM00595">
    <property type="entry name" value="MADF"/>
    <property type="match status" value="1"/>
</dbReference>
<dbReference type="EMBL" id="CAHIKZ030002117">
    <property type="protein sequence ID" value="CAE1281523.1"/>
    <property type="molecule type" value="Genomic_DNA"/>
</dbReference>
<evidence type="ECO:0000313" key="3">
    <source>
        <dbReference type="Proteomes" id="UP000597762"/>
    </source>
</evidence>
<dbReference type="AlphaFoldDB" id="A0A812CZA4"/>
<accession>A0A812CZA4</accession>